<evidence type="ECO:0000313" key="2">
    <source>
        <dbReference type="Proteomes" id="UP000821853"/>
    </source>
</evidence>
<sequence>MRLLSLTGRSGIDESEAANVFRARGHVARDWSGVPLDLDGVGGIAGTCPRLMNADYGAHVVAAPVMVSIAPIGSSHDSLTWAGFYACGW</sequence>
<dbReference type="VEuPathDB" id="VectorBase:HLOH_043642"/>
<comment type="caution">
    <text evidence="1">The sequence shown here is derived from an EMBL/GenBank/DDBJ whole genome shotgun (WGS) entry which is preliminary data.</text>
</comment>
<proteinExistence type="predicted"/>
<dbReference type="EMBL" id="JABSTR010003199">
    <property type="protein sequence ID" value="KAH9384811.1"/>
    <property type="molecule type" value="Genomic_DNA"/>
</dbReference>
<reference evidence="1 2" key="1">
    <citation type="journal article" date="2020" name="Cell">
        <title>Large-Scale Comparative Analyses of Tick Genomes Elucidate Their Genetic Diversity and Vector Capacities.</title>
        <authorList>
            <consortium name="Tick Genome and Microbiome Consortium (TIGMIC)"/>
            <person name="Jia N."/>
            <person name="Wang J."/>
            <person name="Shi W."/>
            <person name="Du L."/>
            <person name="Sun Y."/>
            <person name="Zhan W."/>
            <person name="Jiang J.F."/>
            <person name="Wang Q."/>
            <person name="Zhang B."/>
            <person name="Ji P."/>
            <person name="Bell-Sakyi L."/>
            <person name="Cui X.M."/>
            <person name="Yuan T.T."/>
            <person name="Jiang B.G."/>
            <person name="Yang W.F."/>
            <person name="Lam T.T."/>
            <person name="Chang Q.C."/>
            <person name="Ding S.J."/>
            <person name="Wang X.J."/>
            <person name="Zhu J.G."/>
            <person name="Ruan X.D."/>
            <person name="Zhao L."/>
            <person name="Wei J.T."/>
            <person name="Ye R.Z."/>
            <person name="Que T.C."/>
            <person name="Du C.H."/>
            <person name="Zhou Y.H."/>
            <person name="Cheng J.X."/>
            <person name="Dai P.F."/>
            <person name="Guo W.B."/>
            <person name="Han X.H."/>
            <person name="Huang E.J."/>
            <person name="Li L.F."/>
            <person name="Wei W."/>
            <person name="Gao Y.C."/>
            <person name="Liu J.Z."/>
            <person name="Shao H.Z."/>
            <person name="Wang X."/>
            <person name="Wang C.C."/>
            <person name="Yang T.C."/>
            <person name="Huo Q.B."/>
            <person name="Li W."/>
            <person name="Chen H.Y."/>
            <person name="Chen S.E."/>
            <person name="Zhou L.G."/>
            <person name="Ni X.B."/>
            <person name="Tian J.H."/>
            <person name="Sheng Y."/>
            <person name="Liu T."/>
            <person name="Pan Y.S."/>
            <person name="Xia L.Y."/>
            <person name="Li J."/>
            <person name="Zhao F."/>
            <person name="Cao W.C."/>
        </authorList>
    </citation>
    <scope>NUCLEOTIDE SEQUENCE [LARGE SCALE GENOMIC DNA]</scope>
    <source>
        <strain evidence="1">HaeL-2018</strain>
    </source>
</reference>
<dbReference type="Proteomes" id="UP000821853">
    <property type="component" value="Unassembled WGS sequence"/>
</dbReference>
<dbReference type="AlphaFoldDB" id="A0A9J6HAR3"/>
<evidence type="ECO:0000313" key="1">
    <source>
        <dbReference type="EMBL" id="KAH9384811.1"/>
    </source>
</evidence>
<organism evidence="1 2">
    <name type="scientific">Haemaphysalis longicornis</name>
    <name type="common">Bush tick</name>
    <dbReference type="NCBI Taxonomy" id="44386"/>
    <lineage>
        <taxon>Eukaryota</taxon>
        <taxon>Metazoa</taxon>
        <taxon>Ecdysozoa</taxon>
        <taxon>Arthropoda</taxon>
        <taxon>Chelicerata</taxon>
        <taxon>Arachnida</taxon>
        <taxon>Acari</taxon>
        <taxon>Parasitiformes</taxon>
        <taxon>Ixodida</taxon>
        <taxon>Ixodoidea</taxon>
        <taxon>Ixodidae</taxon>
        <taxon>Haemaphysalinae</taxon>
        <taxon>Haemaphysalis</taxon>
    </lineage>
</organism>
<gene>
    <name evidence="1" type="ORF">HPB48_026827</name>
</gene>
<protein>
    <submittedName>
        <fullName evidence="1">Uncharacterized protein</fullName>
    </submittedName>
</protein>
<keyword evidence="2" id="KW-1185">Reference proteome</keyword>
<name>A0A9J6HAR3_HAELO</name>
<accession>A0A9J6HAR3</accession>